<dbReference type="Pfam" id="PF16363">
    <property type="entry name" value="GDP_Man_Dehyd"/>
    <property type="match status" value="1"/>
</dbReference>
<dbReference type="PANTHER" id="PTHR43078">
    <property type="entry name" value="UDP-GLUCURONIC ACID DECARBOXYLASE-RELATED"/>
    <property type="match status" value="1"/>
</dbReference>
<keyword evidence="8" id="KW-0210">Decarboxylase</keyword>
<reference evidence="22" key="1">
    <citation type="submission" date="2020-11" db="EMBL/GenBank/DDBJ databases">
        <authorList>
            <person name="Tran Van P."/>
        </authorList>
    </citation>
    <scope>NUCLEOTIDE SEQUENCE</scope>
</reference>
<comment type="similarity">
    <text evidence="4">Belongs to the NAD(P)-dependent epimerase/dehydratase family. UDP-glucuronic acid decarboxylase subfamily.</text>
</comment>
<evidence type="ECO:0000259" key="21">
    <source>
        <dbReference type="Pfam" id="PF16363"/>
    </source>
</evidence>
<evidence type="ECO:0000256" key="14">
    <source>
        <dbReference type="ARBA" id="ARBA00023180"/>
    </source>
</evidence>
<keyword evidence="12" id="KW-0333">Golgi apparatus</keyword>
<evidence type="ECO:0000256" key="11">
    <source>
        <dbReference type="ARBA" id="ARBA00023027"/>
    </source>
</evidence>
<feature type="compositionally biased region" description="Basic and acidic residues" evidence="18">
    <location>
        <begin position="498"/>
        <end position="510"/>
    </location>
</feature>
<evidence type="ECO:0000256" key="10">
    <source>
        <dbReference type="ARBA" id="ARBA00022989"/>
    </source>
</evidence>
<comment type="subcellular location">
    <subcellularLocation>
        <location evidence="2">Golgi apparatus</location>
        <location evidence="2">Golgi stack membrane</location>
        <topology evidence="2">Single-pass type II membrane protein</topology>
    </subcellularLocation>
</comment>
<keyword evidence="23" id="KW-1185">Reference proteome</keyword>
<dbReference type="FunFam" id="3.40.50.720:FF:000065">
    <property type="entry name" value="UDP-glucuronic acid decarboxylase 1"/>
    <property type="match status" value="1"/>
</dbReference>
<dbReference type="InterPro" id="IPR044516">
    <property type="entry name" value="UXS-like"/>
</dbReference>
<keyword evidence="10 19" id="KW-1133">Transmembrane helix</keyword>
<keyword evidence="20" id="KW-0732">Signal</keyword>
<protein>
    <recommendedName>
        <fullName evidence="6">UDP-glucuronic acid decarboxylase 1</fullName>
        <ecNumber evidence="5">4.1.1.35</ecNumber>
    </recommendedName>
    <alternativeName>
        <fullName evidence="16">UDP-glucuronate decarboxylase 1</fullName>
    </alternativeName>
</protein>
<dbReference type="EMBL" id="OA883574">
    <property type="protein sequence ID" value="CAD7279192.1"/>
    <property type="molecule type" value="Genomic_DNA"/>
</dbReference>
<evidence type="ECO:0000256" key="18">
    <source>
        <dbReference type="SAM" id="MobiDB-lite"/>
    </source>
</evidence>
<evidence type="ECO:0000256" key="3">
    <source>
        <dbReference type="ARBA" id="ARBA00005100"/>
    </source>
</evidence>
<keyword evidence="9" id="KW-0735">Signal-anchor</keyword>
<dbReference type="EMBL" id="CAJPEX010001537">
    <property type="protein sequence ID" value="CAG0919344.1"/>
    <property type="molecule type" value="Genomic_DNA"/>
</dbReference>
<dbReference type="GO" id="GO:0070403">
    <property type="term" value="F:NAD+ binding"/>
    <property type="evidence" value="ECO:0007669"/>
    <property type="project" value="InterPro"/>
</dbReference>
<proteinExistence type="inferred from homology"/>
<sequence>MALVIRATRGILATFLACFLAQIITCEEVLIGKAELEELRPQNGLEKLEDKLGVLENDLRLASCAKSFPRVKFRMYTDRKRVLVTGGAGFVGSHLVDRLMQDGHEVIVVDNVYTGRRRNVQHWIGHENFQLVTHDIVNPLYMEVEEIYHLASPASPPHYMSNPIKTLKTNALGTLNILGLAKRVKAKVLLASTSEVYGDPEVHPQPETYWGNVNPVGPRSCYDEGKRIAEAFARSYHEYEGVDVRIARIFNTYGPRMHMNDGRVVSNFVTQALSGQPLTVYGDGTQTRSFQYVSDLVDGLLALMNSSYTMPVNLGNPEERTVMDFARIVLGMTGSKSTIVHKPSVEDDPQKRRPVIELAKQVLGWKPKPPVEQVEELTRRNIERILRRMTDVKSILTVVLRPDFQVLMSGGMVWEKVFPFFGNFISVFIFLVSTFIRIKVINPYPSKIADNGVDRDKELYRGRVSIEEGLAETVQFFKEELDRSKDPRDHAYYPLESEQVKDSFHRADEL</sequence>
<dbReference type="OrthoDB" id="331544at2759"/>
<evidence type="ECO:0000256" key="19">
    <source>
        <dbReference type="SAM" id="Phobius"/>
    </source>
</evidence>
<feature type="compositionally biased region" description="Basic and acidic residues" evidence="18">
    <location>
        <begin position="482"/>
        <end position="491"/>
    </location>
</feature>
<feature type="region of interest" description="Disordered" evidence="18">
    <location>
        <begin position="482"/>
        <end position="510"/>
    </location>
</feature>
<evidence type="ECO:0000256" key="15">
    <source>
        <dbReference type="ARBA" id="ARBA00023239"/>
    </source>
</evidence>
<keyword evidence="14" id="KW-0325">Glycoprotein</keyword>
<keyword evidence="13 19" id="KW-0472">Membrane</keyword>
<dbReference type="UniPathway" id="UPA00796">
    <property type="reaction ID" value="UER00771"/>
</dbReference>
<gene>
    <name evidence="22" type="ORF">NMOB1V02_LOCUS6870</name>
</gene>
<dbReference type="GO" id="GO:0033320">
    <property type="term" value="P:UDP-D-xylose biosynthetic process"/>
    <property type="evidence" value="ECO:0007669"/>
    <property type="project" value="UniProtKB-UniPathway"/>
</dbReference>
<accession>A0A7R9GE83</accession>
<evidence type="ECO:0000256" key="17">
    <source>
        <dbReference type="ARBA" id="ARBA00049410"/>
    </source>
</evidence>
<dbReference type="Gene3D" id="3.90.25.10">
    <property type="entry name" value="UDP-galactose 4-epimerase, domain 1"/>
    <property type="match status" value="1"/>
</dbReference>
<dbReference type="InterPro" id="IPR036291">
    <property type="entry name" value="NAD(P)-bd_dom_sf"/>
</dbReference>
<evidence type="ECO:0000256" key="8">
    <source>
        <dbReference type="ARBA" id="ARBA00022793"/>
    </source>
</evidence>
<dbReference type="Gene3D" id="3.40.50.720">
    <property type="entry name" value="NAD(P)-binding Rossmann-like Domain"/>
    <property type="match status" value="1"/>
</dbReference>
<comment type="catalytic activity">
    <reaction evidence="17">
        <text>UDP-alpha-D-glucuronate + H(+) = UDP-alpha-D-xylose + CO2</text>
        <dbReference type="Rhea" id="RHEA:23916"/>
        <dbReference type="ChEBI" id="CHEBI:15378"/>
        <dbReference type="ChEBI" id="CHEBI:16526"/>
        <dbReference type="ChEBI" id="CHEBI:57632"/>
        <dbReference type="ChEBI" id="CHEBI:58052"/>
        <dbReference type="EC" id="4.1.1.35"/>
    </reaction>
    <physiologicalReaction direction="left-to-right" evidence="17">
        <dbReference type="Rhea" id="RHEA:23917"/>
    </physiologicalReaction>
</comment>
<evidence type="ECO:0000256" key="4">
    <source>
        <dbReference type="ARBA" id="ARBA00007505"/>
    </source>
</evidence>
<keyword evidence="7 19" id="KW-0812">Transmembrane</keyword>
<evidence type="ECO:0000256" key="9">
    <source>
        <dbReference type="ARBA" id="ARBA00022968"/>
    </source>
</evidence>
<evidence type="ECO:0000256" key="13">
    <source>
        <dbReference type="ARBA" id="ARBA00023136"/>
    </source>
</evidence>
<evidence type="ECO:0000256" key="1">
    <source>
        <dbReference type="ARBA" id="ARBA00001911"/>
    </source>
</evidence>
<comment type="pathway">
    <text evidence="3">Nucleotide-sugar biosynthesis; UDP-alpha-D-xylose biosynthesis; UDP-alpha-D-xylose from UDP-alpha-D-glucuronate: step 1/1.</text>
</comment>
<dbReference type="AlphaFoldDB" id="A0A7R9GE83"/>
<dbReference type="GO" id="GO:0042732">
    <property type="term" value="P:D-xylose metabolic process"/>
    <property type="evidence" value="ECO:0007669"/>
    <property type="project" value="InterPro"/>
</dbReference>
<evidence type="ECO:0000313" key="22">
    <source>
        <dbReference type="EMBL" id="CAD7279192.1"/>
    </source>
</evidence>
<keyword evidence="11" id="KW-0520">NAD</keyword>
<evidence type="ECO:0000256" key="12">
    <source>
        <dbReference type="ARBA" id="ARBA00023034"/>
    </source>
</evidence>
<dbReference type="InterPro" id="IPR016040">
    <property type="entry name" value="NAD(P)-bd_dom"/>
</dbReference>
<dbReference type="Proteomes" id="UP000678499">
    <property type="component" value="Unassembled WGS sequence"/>
</dbReference>
<evidence type="ECO:0000313" key="23">
    <source>
        <dbReference type="Proteomes" id="UP000678499"/>
    </source>
</evidence>
<evidence type="ECO:0000256" key="2">
    <source>
        <dbReference type="ARBA" id="ARBA00004447"/>
    </source>
</evidence>
<evidence type="ECO:0000256" key="20">
    <source>
        <dbReference type="SAM" id="SignalP"/>
    </source>
</evidence>
<comment type="cofactor">
    <cofactor evidence="1">
        <name>NAD(+)</name>
        <dbReference type="ChEBI" id="CHEBI:57540"/>
    </cofactor>
</comment>
<feature type="domain" description="NAD(P)-binding" evidence="21">
    <location>
        <begin position="83"/>
        <end position="374"/>
    </location>
</feature>
<dbReference type="GO" id="GO:0032580">
    <property type="term" value="C:Golgi cisterna membrane"/>
    <property type="evidence" value="ECO:0007669"/>
    <property type="project" value="UniProtKB-SubCell"/>
</dbReference>
<dbReference type="CDD" id="cd05230">
    <property type="entry name" value="UGD_SDR_e"/>
    <property type="match status" value="1"/>
</dbReference>
<dbReference type="GO" id="GO:0048040">
    <property type="term" value="F:UDP-glucuronate decarboxylase activity"/>
    <property type="evidence" value="ECO:0007669"/>
    <property type="project" value="UniProtKB-EC"/>
</dbReference>
<feature type="signal peptide" evidence="20">
    <location>
        <begin position="1"/>
        <end position="26"/>
    </location>
</feature>
<feature type="transmembrane region" description="Helical" evidence="19">
    <location>
        <begin position="417"/>
        <end position="438"/>
    </location>
</feature>
<evidence type="ECO:0000256" key="5">
    <source>
        <dbReference type="ARBA" id="ARBA00012290"/>
    </source>
</evidence>
<evidence type="ECO:0000256" key="6">
    <source>
        <dbReference type="ARBA" id="ARBA00018816"/>
    </source>
</evidence>
<keyword evidence="15" id="KW-0456">Lyase</keyword>
<organism evidence="22">
    <name type="scientific">Notodromas monacha</name>
    <dbReference type="NCBI Taxonomy" id="399045"/>
    <lineage>
        <taxon>Eukaryota</taxon>
        <taxon>Metazoa</taxon>
        <taxon>Ecdysozoa</taxon>
        <taxon>Arthropoda</taxon>
        <taxon>Crustacea</taxon>
        <taxon>Oligostraca</taxon>
        <taxon>Ostracoda</taxon>
        <taxon>Podocopa</taxon>
        <taxon>Podocopida</taxon>
        <taxon>Cypridocopina</taxon>
        <taxon>Cypridoidea</taxon>
        <taxon>Cyprididae</taxon>
        <taxon>Notodromas</taxon>
    </lineage>
</organism>
<evidence type="ECO:0000256" key="16">
    <source>
        <dbReference type="ARBA" id="ARBA00031585"/>
    </source>
</evidence>
<dbReference type="PANTHER" id="PTHR43078:SF6">
    <property type="entry name" value="UDP-GLUCURONIC ACID DECARBOXYLASE 1"/>
    <property type="match status" value="1"/>
</dbReference>
<feature type="chain" id="PRO_5036210728" description="UDP-glucuronic acid decarboxylase 1" evidence="20">
    <location>
        <begin position="27"/>
        <end position="510"/>
    </location>
</feature>
<dbReference type="SUPFAM" id="SSF51735">
    <property type="entry name" value="NAD(P)-binding Rossmann-fold domains"/>
    <property type="match status" value="1"/>
</dbReference>
<evidence type="ECO:0000256" key="7">
    <source>
        <dbReference type="ARBA" id="ARBA00022692"/>
    </source>
</evidence>
<dbReference type="EC" id="4.1.1.35" evidence="5"/>
<name>A0A7R9GE83_9CRUS</name>